<proteinExistence type="predicted"/>
<organism evidence="1 2">
    <name type="scientific">Streptomyces broussonetiae</name>
    <dbReference type="NCBI Taxonomy" id="2686304"/>
    <lineage>
        <taxon>Bacteria</taxon>
        <taxon>Bacillati</taxon>
        <taxon>Actinomycetota</taxon>
        <taxon>Actinomycetes</taxon>
        <taxon>Kitasatosporales</taxon>
        <taxon>Streptomycetaceae</taxon>
        <taxon>Streptomyces</taxon>
    </lineage>
</organism>
<reference evidence="1 2" key="1">
    <citation type="submission" date="2024-01" db="EMBL/GenBank/DDBJ databases">
        <title>Genome mining of biosynthetic gene clusters to explore secondary metabolites of Streptomyces sp.</title>
        <authorList>
            <person name="Baig A."/>
            <person name="Ajitkumar Shintre N."/>
            <person name="Kumar H."/>
            <person name="Anbarasu A."/>
            <person name="Ramaiah S."/>
        </authorList>
    </citation>
    <scope>NUCLEOTIDE SEQUENCE [LARGE SCALE GENOMIC DNA]</scope>
    <source>
        <strain evidence="1 2">A57</strain>
    </source>
</reference>
<keyword evidence="2" id="KW-1185">Reference proteome</keyword>
<sequence>MRSAEEVLVVLKKALRGVGVVLPGLRVDGALVDLGSCNARVAERLASALRGEWPVVGGYVVDERDDRLGEVMGHVGRSVQVRPLGGGREWDCPPEVLRPARREEVLRAQVRLVNRVSRWSGG</sequence>
<gene>
    <name evidence="1" type="ORF">VSS16_20130</name>
</gene>
<dbReference type="Proteomes" id="UP001585080">
    <property type="component" value="Unassembled WGS sequence"/>
</dbReference>
<name>A0ABV5EDT5_9ACTN</name>
<evidence type="ECO:0000313" key="2">
    <source>
        <dbReference type="Proteomes" id="UP001585080"/>
    </source>
</evidence>
<comment type="caution">
    <text evidence="1">The sequence shown here is derived from an EMBL/GenBank/DDBJ whole genome shotgun (WGS) entry which is preliminary data.</text>
</comment>
<protein>
    <submittedName>
        <fullName evidence="1">Uncharacterized protein</fullName>
    </submittedName>
</protein>
<evidence type="ECO:0000313" key="1">
    <source>
        <dbReference type="EMBL" id="MFB8775011.1"/>
    </source>
</evidence>
<accession>A0ABV5EDT5</accession>
<dbReference type="EMBL" id="JAYMRP010000017">
    <property type="protein sequence ID" value="MFB8775011.1"/>
    <property type="molecule type" value="Genomic_DNA"/>
</dbReference>